<dbReference type="Gene3D" id="2.170.16.10">
    <property type="entry name" value="Hedgehog/Intein (Hint) domain"/>
    <property type="match status" value="1"/>
</dbReference>
<gene>
    <name evidence="1" type="ORF">EHUX00137_LOCUS1934</name>
</gene>
<accession>A0A7S3VYX7</accession>
<name>A0A7S3VYX7_EMIHU</name>
<proteinExistence type="predicted"/>
<dbReference type="EMBL" id="HBIR01002737">
    <property type="protein sequence ID" value="CAE0523756.1"/>
    <property type="molecule type" value="Transcribed_RNA"/>
</dbReference>
<protein>
    <recommendedName>
        <fullName evidence="2">Hedgehog protein Hint domain-containing protein</fullName>
    </recommendedName>
</protein>
<sequence>MEATYLRFATKTASMSISPLHHVFVNGIETDPSHVKLGDLLRTPHDLEPVTRIDSIKARGMYHVIVKGGSYFVDGILASDYSGLVPHMAWPLVRAYVEARYRIGVPVIPDGRGFFPNKIWASDLLARLGAPLSVHHALSPVTIASSIATELANVAIEHLAPLLGAAAMAAVITKAARKFA</sequence>
<organism evidence="1">
    <name type="scientific">Emiliania huxleyi</name>
    <name type="common">Coccolithophore</name>
    <name type="synonym">Pontosphaera huxleyi</name>
    <dbReference type="NCBI Taxonomy" id="2903"/>
    <lineage>
        <taxon>Eukaryota</taxon>
        <taxon>Haptista</taxon>
        <taxon>Haptophyta</taxon>
        <taxon>Prymnesiophyceae</taxon>
        <taxon>Isochrysidales</taxon>
        <taxon>Noelaerhabdaceae</taxon>
        <taxon>Emiliania</taxon>
    </lineage>
</organism>
<evidence type="ECO:0000313" key="1">
    <source>
        <dbReference type="EMBL" id="CAE0523756.1"/>
    </source>
</evidence>
<dbReference type="AlphaFoldDB" id="A0A7S3VYX7"/>
<reference evidence="1" key="1">
    <citation type="submission" date="2021-01" db="EMBL/GenBank/DDBJ databases">
        <authorList>
            <person name="Corre E."/>
            <person name="Pelletier E."/>
            <person name="Niang G."/>
            <person name="Scheremetjew M."/>
            <person name="Finn R."/>
            <person name="Kale V."/>
            <person name="Holt S."/>
            <person name="Cochrane G."/>
            <person name="Meng A."/>
            <person name="Brown T."/>
            <person name="Cohen L."/>
        </authorList>
    </citation>
    <scope>NUCLEOTIDE SEQUENCE</scope>
    <source>
        <strain evidence="1">379</strain>
    </source>
</reference>
<evidence type="ECO:0008006" key="2">
    <source>
        <dbReference type="Google" id="ProtNLM"/>
    </source>
</evidence>